<accession>A0A101FG73</accession>
<comment type="subcellular location">
    <subcellularLocation>
        <location evidence="1">Cell membrane</location>
        <topology evidence="1">Multi-pass membrane protein</topology>
    </subcellularLocation>
</comment>
<dbReference type="InterPro" id="IPR036259">
    <property type="entry name" value="MFS_trans_sf"/>
</dbReference>
<dbReference type="PANTHER" id="PTHR23513:SF11">
    <property type="entry name" value="STAPHYLOFERRIN A TRANSPORTER"/>
    <property type="match status" value="1"/>
</dbReference>
<keyword evidence="6 7" id="KW-0472">Membrane</keyword>
<feature type="transmembrane region" description="Helical" evidence="7">
    <location>
        <begin position="383"/>
        <end position="402"/>
    </location>
</feature>
<dbReference type="GO" id="GO:0005886">
    <property type="term" value="C:plasma membrane"/>
    <property type="evidence" value="ECO:0007669"/>
    <property type="project" value="UniProtKB-SubCell"/>
</dbReference>
<evidence type="ECO:0000256" key="5">
    <source>
        <dbReference type="ARBA" id="ARBA00022989"/>
    </source>
</evidence>
<dbReference type="GO" id="GO:0022857">
    <property type="term" value="F:transmembrane transporter activity"/>
    <property type="evidence" value="ECO:0007669"/>
    <property type="project" value="InterPro"/>
</dbReference>
<feature type="transmembrane region" description="Helical" evidence="7">
    <location>
        <begin position="260"/>
        <end position="280"/>
    </location>
</feature>
<protein>
    <submittedName>
        <fullName evidence="9">Multidrug-efflux transporter</fullName>
    </submittedName>
</protein>
<gene>
    <name evidence="9" type="ORF">XD66_0842</name>
</gene>
<evidence type="ECO:0000256" key="1">
    <source>
        <dbReference type="ARBA" id="ARBA00004651"/>
    </source>
</evidence>
<dbReference type="Proteomes" id="UP000053326">
    <property type="component" value="Unassembled WGS sequence"/>
</dbReference>
<evidence type="ECO:0000256" key="4">
    <source>
        <dbReference type="ARBA" id="ARBA00022692"/>
    </source>
</evidence>
<evidence type="ECO:0000259" key="8">
    <source>
        <dbReference type="PROSITE" id="PS50850"/>
    </source>
</evidence>
<feature type="transmembrane region" description="Helical" evidence="7">
    <location>
        <begin position="322"/>
        <end position="339"/>
    </location>
</feature>
<name>A0A101FG73_9THEO</name>
<evidence type="ECO:0000256" key="3">
    <source>
        <dbReference type="ARBA" id="ARBA00022475"/>
    </source>
</evidence>
<dbReference type="PANTHER" id="PTHR23513">
    <property type="entry name" value="INTEGRAL MEMBRANE EFFLUX PROTEIN-RELATED"/>
    <property type="match status" value="1"/>
</dbReference>
<evidence type="ECO:0000256" key="2">
    <source>
        <dbReference type="ARBA" id="ARBA00022448"/>
    </source>
</evidence>
<keyword evidence="2" id="KW-0813">Transport</keyword>
<feature type="transmembrane region" description="Helical" evidence="7">
    <location>
        <begin position="80"/>
        <end position="100"/>
    </location>
</feature>
<evidence type="ECO:0000256" key="6">
    <source>
        <dbReference type="ARBA" id="ARBA00023136"/>
    </source>
</evidence>
<feature type="transmembrane region" description="Helical" evidence="7">
    <location>
        <begin position="292"/>
        <end position="313"/>
    </location>
</feature>
<evidence type="ECO:0000256" key="7">
    <source>
        <dbReference type="SAM" id="Phobius"/>
    </source>
</evidence>
<proteinExistence type="predicted"/>
<feature type="domain" description="Major facilitator superfamily (MFS) profile" evidence="8">
    <location>
        <begin position="253"/>
        <end position="442"/>
    </location>
</feature>
<dbReference type="Pfam" id="PF05977">
    <property type="entry name" value="MFS_3"/>
    <property type="match status" value="1"/>
</dbReference>
<dbReference type="PROSITE" id="PS50850">
    <property type="entry name" value="MFS"/>
    <property type="match status" value="1"/>
</dbReference>
<sequence>MLMIFFPRGKKSFGQDRSICSRKAGLEVVIRNLSLAQSVAALGHRNYRLFWFGQLISLQGTWMQNLAQGWLVLQMTNSPFLLGVVTAVQFAPLLLFSLVAGVAADRVPKRKLLLATQSGSALTAFTLGILTLTGKVQYWHVLTLAALLGTINSFDTPTRQSFIVELVGKKDLMNAIALNSTAFNAARVIGPAIAGLAIGKLGIAPCFLLNAASFLAVIAGLAAIRGDDNARDRSQEEAVWKKIGEGLRFIRKTPVIKRTITLTGILSVFVMNFNVLVPILARDTLGQQAEGYGYLMSATGIGSFIGAVSLAFISSRGPRRKLLTAGALSLCLFQLLLAVNRSYSLALVLLAFTGWSMITYVASANTTLQLNSPDHLRGRVMSVYTMVFLGMTPLGSLFSGALSQVGGAPLGFAAGSLIGLASTAAVLMRIRRGRSVASDAKI</sequence>
<dbReference type="CDD" id="cd06173">
    <property type="entry name" value="MFS_MefA_like"/>
    <property type="match status" value="1"/>
</dbReference>
<evidence type="ECO:0000313" key="10">
    <source>
        <dbReference type="Proteomes" id="UP000053326"/>
    </source>
</evidence>
<dbReference type="InterPro" id="IPR010290">
    <property type="entry name" value="TM_effector"/>
</dbReference>
<keyword evidence="3" id="KW-1003">Cell membrane</keyword>
<feature type="transmembrane region" description="Helical" evidence="7">
    <location>
        <begin position="202"/>
        <end position="224"/>
    </location>
</feature>
<dbReference type="AlphaFoldDB" id="A0A101FG73"/>
<dbReference type="Gene3D" id="1.20.1250.20">
    <property type="entry name" value="MFS general substrate transporter like domains"/>
    <property type="match status" value="1"/>
</dbReference>
<organism evidence="9 10">
    <name type="scientific">Thermacetogenium phaeum</name>
    <dbReference type="NCBI Taxonomy" id="85874"/>
    <lineage>
        <taxon>Bacteria</taxon>
        <taxon>Bacillati</taxon>
        <taxon>Bacillota</taxon>
        <taxon>Clostridia</taxon>
        <taxon>Thermoanaerobacterales</taxon>
        <taxon>Thermoanaerobacteraceae</taxon>
        <taxon>Thermacetogenium</taxon>
    </lineage>
</organism>
<feature type="transmembrane region" description="Helical" evidence="7">
    <location>
        <begin position="345"/>
        <end position="362"/>
    </location>
</feature>
<comment type="caution">
    <text evidence="9">The sequence shown here is derived from an EMBL/GenBank/DDBJ whole genome shotgun (WGS) entry which is preliminary data.</text>
</comment>
<dbReference type="EMBL" id="LGFO01000092">
    <property type="protein sequence ID" value="KUK36449.1"/>
    <property type="molecule type" value="Genomic_DNA"/>
</dbReference>
<feature type="transmembrane region" description="Helical" evidence="7">
    <location>
        <begin position="112"/>
        <end position="132"/>
    </location>
</feature>
<evidence type="ECO:0000313" key="9">
    <source>
        <dbReference type="EMBL" id="KUK36449.1"/>
    </source>
</evidence>
<dbReference type="PATRIC" id="fig|85874.4.peg.201"/>
<keyword evidence="4 7" id="KW-0812">Transmembrane</keyword>
<keyword evidence="5 7" id="KW-1133">Transmembrane helix</keyword>
<reference evidence="10" key="1">
    <citation type="journal article" date="2015" name="MBio">
        <title>Genome-Resolved Metagenomic Analysis Reveals Roles for Candidate Phyla and Other Microbial Community Members in Biogeochemical Transformations in Oil Reservoirs.</title>
        <authorList>
            <person name="Hu P."/>
            <person name="Tom L."/>
            <person name="Singh A."/>
            <person name="Thomas B.C."/>
            <person name="Baker B.J."/>
            <person name="Piceno Y.M."/>
            <person name="Andersen G.L."/>
            <person name="Banfield J.F."/>
        </authorList>
    </citation>
    <scope>NUCLEOTIDE SEQUENCE [LARGE SCALE GENOMIC DNA]</scope>
</reference>
<dbReference type="SUPFAM" id="SSF103473">
    <property type="entry name" value="MFS general substrate transporter"/>
    <property type="match status" value="1"/>
</dbReference>
<dbReference type="InterPro" id="IPR020846">
    <property type="entry name" value="MFS_dom"/>
</dbReference>
<feature type="transmembrane region" description="Helical" evidence="7">
    <location>
        <begin position="408"/>
        <end position="428"/>
    </location>
</feature>